<protein>
    <submittedName>
        <fullName evidence="1">Uncharacterized protein</fullName>
    </submittedName>
</protein>
<accession>A0ACC6PI58</accession>
<reference evidence="1" key="1">
    <citation type="submission" date="2024-03" db="EMBL/GenBank/DDBJ databases">
        <title>Whole genome sequecning of epiphytes from Marcgravia umbellata leaves.</title>
        <authorList>
            <person name="Kumar G."/>
            <person name="Savka M.A."/>
        </authorList>
    </citation>
    <scope>NUCLEOTIDE SEQUENCE</scope>
    <source>
        <strain evidence="1">RIT_BL5</strain>
    </source>
</reference>
<evidence type="ECO:0000313" key="1">
    <source>
        <dbReference type="EMBL" id="MEJ8306502.1"/>
    </source>
</evidence>
<name>A0ACC6PI58_9BACL</name>
<gene>
    <name evidence="1" type="ORF">WKI47_21555</name>
</gene>
<keyword evidence="2" id="KW-1185">Reference proteome</keyword>
<proteinExistence type="predicted"/>
<evidence type="ECO:0000313" key="2">
    <source>
        <dbReference type="Proteomes" id="UP001380953"/>
    </source>
</evidence>
<organism evidence="1 2">
    <name type="scientific">Saccharibacillus sacchari</name>
    <dbReference type="NCBI Taxonomy" id="456493"/>
    <lineage>
        <taxon>Bacteria</taxon>
        <taxon>Bacillati</taxon>
        <taxon>Bacillota</taxon>
        <taxon>Bacilli</taxon>
        <taxon>Bacillales</taxon>
        <taxon>Paenibacillaceae</taxon>
        <taxon>Saccharibacillus</taxon>
    </lineage>
</organism>
<dbReference type="EMBL" id="JBBKAR010000056">
    <property type="protein sequence ID" value="MEJ8306502.1"/>
    <property type="molecule type" value="Genomic_DNA"/>
</dbReference>
<dbReference type="Proteomes" id="UP001380953">
    <property type="component" value="Unassembled WGS sequence"/>
</dbReference>
<sequence length="252" mass="28663">MKLKLWTFALLLVVGVSAAILAKPAVLRALGIGDNGGRISNTALADMTERETNQKYGGTFTVHALNETQVGARFESVLSEQTETDGEPDFFFHAAAFKVADYFRIQDDYELQKLVRPIVEDVMGSDAELIYDLTYASPDLFSHIDVIDMDWNKLLQNREREQIQVNLSFYASFVPKYDLADKLRELEKRLKQEHLRVAGLRMYRVDPKDLNHRLLTMDRDGLGKVIREVSELATDGENNKWNLKSGPFVGFD</sequence>
<comment type="caution">
    <text evidence="1">The sequence shown here is derived from an EMBL/GenBank/DDBJ whole genome shotgun (WGS) entry which is preliminary data.</text>
</comment>